<dbReference type="Gene3D" id="1.10.3730.20">
    <property type="match status" value="2"/>
</dbReference>
<comment type="subcellular location">
    <subcellularLocation>
        <location evidence="1">Membrane</location>
        <topology evidence="1">Multi-pass membrane protein</topology>
    </subcellularLocation>
</comment>
<feature type="transmembrane region" description="Helical" evidence="6">
    <location>
        <begin position="253"/>
        <end position="270"/>
    </location>
</feature>
<sequence>MTGTLLSFSMMAVSVRELSLRGMSIFEILAIRSGAALLIMLALLAARPSLRHYTLPRRIGLTLLRNVVHYISQFGWALALTMLPLAMVFALEFTMPAWTVLLAPWLLHEKMTPSRIGVVVLGLVGVLVILRPGVASINPAAFLVLGAAFGYAITMIATKKLTMTETTFGIVFWMAAIQFPLSLIGSDLQALLNMNSSHILPALGIGLGGAASHYCLSNAFRAGDATLVVPLDFMRIPLIAVVGWAFYNESLDIFVFLGALIIIVGVVWNLRAESARAGRAADLASP</sequence>
<reference evidence="8 9" key="1">
    <citation type="submission" date="2018-07" db="EMBL/GenBank/DDBJ databases">
        <authorList>
            <person name="Quirk P.G."/>
            <person name="Krulwich T.A."/>
        </authorList>
    </citation>
    <scope>NUCLEOTIDE SEQUENCE [LARGE SCALE GENOMIC DNA]</scope>
    <source>
        <strain evidence="8 9">CC-BB4</strain>
    </source>
</reference>
<protein>
    <submittedName>
        <fullName evidence="8">DMT family transporter</fullName>
    </submittedName>
</protein>
<feature type="domain" description="EamA" evidence="7">
    <location>
        <begin position="6"/>
        <end position="130"/>
    </location>
</feature>
<comment type="similarity">
    <text evidence="2">Belongs to the drug/metabolite transporter (DMT) superfamily. 10 TMS drug/metabolite exporter (DME) (TC 2.A.7.3) family.</text>
</comment>
<dbReference type="SUPFAM" id="SSF103481">
    <property type="entry name" value="Multidrug resistance efflux transporter EmrE"/>
    <property type="match status" value="2"/>
</dbReference>
<feature type="transmembrane region" description="Helical" evidence="6">
    <location>
        <begin position="85"/>
        <end position="107"/>
    </location>
</feature>
<evidence type="ECO:0000313" key="8">
    <source>
        <dbReference type="EMBL" id="AXK83811.1"/>
    </source>
</evidence>
<keyword evidence="4 6" id="KW-1133">Transmembrane helix</keyword>
<accession>A0A346A3R4</accession>
<evidence type="ECO:0000256" key="4">
    <source>
        <dbReference type="ARBA" id="ARBA00022989"/>
    </source>
</evidence>
<keyword evidence="3 6" id="KW-0812">Transmembrane</keyword>
<feature type="transmembrane region" description="Helical" evidence="6">
    <location>
        <begin position="20"/>
        <end position="46"/>
    </location>
</feature>
<feature type="transmembrane region" description="Helical" evidence="6">
    <location>
        <begin position="228"/>
        <end position="247"/>
    </location>
</feature>
<proteinExistence type="inferred from homology"/>
<gene>
    <name evidence="8" type="ORF">DW352_01585</name>
</gene>
<keyword evidence="9" id="KW-1185">Reference proteome</keyword>
<dbReference type="Pfam" id="PF00892">
    <property type="entry name" value="EamA"/>
    <property type="match status" value="2"/>
</dbReference>
<dbReference type="AlphaFoldDB" id="A0A346A3R4"/>
<dbReference type="KEGG" id="ptaw:DW352_01585"/>
<evidence type="ECO:0000256" key="2">
    <source>
        <dbReference type="ARBA" id="ARBA00009853"/>
    </source>
</evidence>
<feature type="transmembrane region" description="Helical" evidence="6">
    <location>
        <begin position="116"/>
        <end position="134"/>
    </location>
</feature>
<dbReference type="InterPro" id="IPR037185">
    <property type="entry name" value="EmrE-like"/>
</dbReference>
<name>A0A346A3R4_9HYPH</name>
<dbReference type="InterPro" id="IPR000620">
    <property type="entry name" value="EamA_dom"/>
</dbReference>
<evidence type="ECO:0000259" key="7">
    <source>
        <dbReference type="Pfam" id="PF00892"/>
    </source>
</evidence>
<feature type="domain" description="EamA" evidence="7">
    <location>
        <begin position="140"/>
        <end position="269"/>
    </location>
</feature>
<dbReference type="GO" id="GO:0016020">
    <property type="term" value="C:membrane"/>
    <property type="evidence" value="ECO:0007669"/>
    <property type="project" value="UniProtKB-SubCell"/>
</dbReference>
<dbReference type="Proteomes" id="UP000254889">
    <property type="component" value="Chromosome"/>
</dbReference>
<evidence type="ECO:0000256" key="1">
    <source>
        <dbReference type="ARBA" id="ARBA00004141"/>
    </source>
</evidence>
<dbReference type="OrthoDB" id="9810329at2"/>
<evidence type="ECO:0000256" key="5">
    <source>
        <dbReference type="ARBA" id="ARBA00023136"/>
    </source>
</evidence>
<dbReference type="PANTHER" id="PTHR22911:SF6">
    <property type="entry name" value="SOLUTE CARRIER FAMILY 35 MEMBER G1"/>
    <property type="match status" value="1"/>
</dbReference>
<evidence type="ECO:0000313" key="9">
    <source>
        <dbReference type="Proteomes" id="UP000254889"/>
    </source>
</evidence>
<dbReference type="EMBL" id="CP031417">
    <property type="protein sequence ID" value="AXK83811.1"/>
    <property type="molecule type" value="Genomic_DNA"/>
</dbReference>
<evidence type="ECO:0000256" key="3">
    <source>
        <dbReference type="ARBA" id="ARBA00022692"/>
    </source>
</evidence>
<keyword evidence="5 6" id="KW-0472">Membrane</keyword>
<feature type="transmembrane region" description="Helical" evidence="6">
    <location>
        <begin position="140"/>
        <end position="158"/>
    </location>
</feature>
<feature type="transmembrane region" description="Helical" evidence="6">
    <location>
        <begin position="170"/>
        <end position="192"/>
    </location>
</feature>
<evidence type="ECO:0000256" key="6">
    <source>
        <dbReference type="SAM" id="Phobius"/>
    </source>
</evidence>
<dbReference type="PANTHER" id="PTHR22911">
    <property type="entry name" value="ACYL-MALONYL CONDENSING ENZYME-RELATED"/>
    <property type="match status" value="1"/>
</dbReference>
<organism evidence="8 9">
    <name type="scientific">Pseudolabrys taiwanensis</name>
    <dbReference type="NCBI Taxonomy" id="331696"/>
    <lineage>
        <taxon>Bacteria</taxon>
        <taxon>Pseudomonadati</taxon>
        <taxon>Pseudomonadota</taxon>
        <taxon>Alphaproteobacteria</taxon>
        <taxon>Hyphomicrobiales</taxon>
        <taxon>Xanthobacteraceae</taxon>
        <taxon>Pseudolabrys</taxon>
    </lineage>
</organism>